<proteinExistence type="predicted"/>
<evidence type="ECO:0008006" key="3">
    <source>
        <dbReference type="Google" id="ProtNLM"/>
    </source>
</evidence>
<accession>A0A1F7J0B6</accession>
<evidence type="ECO:0000313" key="1">
    <source>
        <dbReference type="EMBL" id="OGK49050.1"/>
    </source>
</evidence>
<dbReference type="InterPro" id="IPR001969">
    <property type="entry name" value="Aspartic_peptidase_AS"/>
</dbReference>
<organism evidence="1 2">
    <name type="scientific">Candidatus Roizmanbacteria bacterium RIFCSPLOWO2_01_FULL_38_12</name>
    <dbReference type="NCBI Taxonomy" id="1802061"/>
    <lineage>
        <taxon>Bacteria</taxon>
        <taxon>Candidatus Roizmaniibacteriota</taxon>
    </lineage>
</organism>
<dbReference type="EMBL" id="MGAL01000006">
    <property type="protein sequence ID" value="OGK49050.1"/>
    <property type="molecule type" value="Genomic_DNA"/>
</dbReference>
<sequence length="97" mass="11007">MSLQKKIELTPDIYHKNGKVYKVVDRPYVPLFLKYGSKKSKTPVNCLLDSGADRNLFPGSWAATVGISLTKGKKRTILGDEIKFDLKSNSFELVFRR</sequence>
<evidence type="ECO:0000313" key="2">
    <source>
        <dbReference type="Proteomes" id="UP000177141"/>
    </source>
</evidence>
<dbReference type="GO" id="GO:0006508">
    <property type="term" value="P:proteolysis"/>
    <property type="evidence" value="ECO:0007669"/>
    <property type="project" value="InterPro"/>
</dbReference>
<dbReference type="PROSITE" id="PS00141">
    <property type="entry name" value="ASP_PROTEASE"/>
    <property type="match status" value="1"/>
</dbReference>
<dbReference type="AlphaFoldDB" id="A0A1F7J0B6"/>
<dbReference type="STRING" id="1802061.A3A93_02540"/>
<gene>
    <name evidence="1" type="ORF">A3A93_02540</name>
</gene>
<dbReference type="Proteomes" id="UP000177141">
    <property type="component" value="Unassembled WGS sequence"/>
</dbReference>
<protein>
    <recommendedName>
        <fullName evidence="3">Peptidase A2 domain-containing protein</fullName>
    </recommendedName>
</protein>
<comment type="caution">
    <text evidence="1">The sequence shown here is derived from an EMBL/GenBank/DDBJ whole genome shotgun (WGS) entry which is preliminary data.</text>
</comment>
<name>A0A1F7J0B6_9BACT</name>
<reference evidence="1 2" key="1">
    <citation type="journal article" date="2016" name="Nat. Commun.">
        <title>Thousands of microbial genomes shed light on interconnected biogeochemical processes in an aquifer system.</title>
        <authorList>
            <person name="Anantharaman K."/>
            <person name="Brown C.T."/>
            <person name="Hug L.A."/>
            <person name="Sharon I."/>
            <person name="Castelle C.J."/>
            <person name="Probst A.J."/>
            <person name="Thomas B.C."/>
            <person name="Singh A."/>
            <person name="Wilkins M.J."/>
            <person name="Karaoz U."/>
            <person name="Brodie E.L."/>
            <person name="Williams K.H."/>
            <person name="Hubbard S.S."/>
            <person name="Banfield J.F."/>
        </authorList>
    </citation>
    <scope>NUCLEOTIDE SEQUENCE [LARGE SCALE GENOMIC DNA]</scope>
</reference>
<dbReference type="GO" id="GO:0004190">
    <property type="term" value="F:aspartic-type endopeptidase activity"/>
    <property type="evidence" value="ECO:0007669"/>
    <property type="project" value="InterPro"/>
</dbReference>